<evidence type="ECO:0000259" key="8">
    <source>
        <dbReference type="Pfam" id="PF12704"/>
    </source>
</evidence>
<keyword evidence="4 6" id="KW-1133">Transmembrane helix</keyword>
<organism evidence="9 10">
    <name type="scientific">Rhodocista pekingensis</name>
    <dbReference type="NCBI Taxonomy" id="201185"/>
    <lineage>
        <taxon>Bacteria</taxon>
        <taxon>Pseudomonadati</taxon>
        <taxon>Pseudomonadota</taxon>
        <taxon>Alphaproteobacteria</taxon>
        <taxon>Rhodospirillales</taxon>
        <taxon>Azospirillaceae</taxon>
        <taxon>Rhodocista</taxon>
    </lineage>
</organism>
<dbReference type="EMBL" id="JBHTCM010000018">
    <property type="protein sequence ID" value="MFC7334697.1"/>
    <property type="molecule type" value="Genomic_DNA"/>
</dbReference>
<dbReference type="Proteomes" id="UP001596456">
    <property type="component" value="Unassembled WGS sequence"/>
</dbReference>
<proteinExistence type="predicted"/>
<evidence type="ECO:0000313" key="10">
    <source>
        <dbReference type="Proteomes" id="UP001596456"/>
    </source>
</evidence>
<dbReference type="Pfam" id="PF02687">
    <property type="entry name" value="FtsX"/>
    <property type="match status" value="1"/>
</dbReference>
<evidence type="ECO:0000256" key="2">
    <source>
        <dbReference type="ARBA" id="ARBA00022475"/>
    </source>
</evidence>
<dbReference type="PANTHER" id="PTHR43738:SF3">
    <property type="entry name" value="ABC TRANSPORTER PERMEASE"/>
    <property type="match status" value="1"/>
</dbReference>
<dbReference type="RefSeq" id="WP_377360244.1">
    <property type="nucleotide sequence ID" value="NZ_JBHTCM010000018.1"/>
</dbReference>
<keyword evidence="3 6" id="KW-0812">Transmembrane</keyword>
<protein>
    <submittedName>
        <fullName evidence="9">ABC transporter permease</fullName>
    </submittedName>
</protein>
<feature type="transmembrane region" description="Helical" evidence="6">
    <location>
        <begin position="258"/>
        <end position="282"/>
    </location>
</feature>
<comment type="subcellular location">
    <subcellularLocation>
        <location evidence="1">Cell membrane</location>
        <topology evidence="1">Multi-pass membrane protein</topology>
    </subcellularLocation>
</comment>
<feature type="domain" description="MacB-like periplasmic core" evidence="8">
    <location>
        <begin position="21"/>
        <end position="229"/>
    </location>
</feature>
<accession>A0ABW2KZR6</accession>
<evidence type="ECO:0000256" key="6">
    <source>
        <dbReference type="SAM" id="Phobius"/>
    </source>
</evidence>
<dbReference type="InterPro" id="IPR003838">
    <property type="entry name" value="ABC3_permease_C"/>
</dbReference>
<evidence type="ECO:0000256" key="3">
    <source>
        <dbReference type="ARBA" id="ARBA00022692"/>
    </source>
</evidence>
<dbReference type="InterPro" id="IPR051125">
    <property type="entry name" value="ABC-4/HrtB_transporter"/>
</dbReference>
<evidence type="ECO:0000256" key="4">
    <source>
        <dbReference type="ARBA" id="ARBA00022989"/>
    </source>
</evidence>
<feature type="transmembrane region" description="Helical" evidence="6">
    <location>
        <begin position="18"/>
        <end position="38"/>
    </location>
</feature>
<keyword evidence="10" id="KW-1185">Reference proteome</keyword>
<dbReference type="InterPro" id="IPR025857">
    <property type="entry name" value="MacB_PCD"/>
</dbReference>
<feature type="transmembrane region" description="Helical" evidence="6">
    <location>
        <begin position="354"/>
        <end position="376"/>
    </location>
</feature>
<evidence type="ECO:0000259" key="7">
    <source>
        <dbReference type="Pfam" id="PF02687"/>
    </source>
</evidence>
<gene>
    <name evidence="9" type="ORF">ACFQPS_16130</name>
</gene>
<keyword evidence="5 6" id="KW-0472">Membrane</keyword>
<evidence type="ECO:0000313" key="9">
    <source>
        <dbReference type="EMBL" id="MFC7334697.1"/>
    </source>
</evidence>
<reference evidence="10" key="1">
    <citation type="journal article" date="2019" name="Int. J. Syst. Evol. Microbiol.">
        <title>The Global Catalogue of Microorganisms (GCM) 10K type strain sequencing project: providing services to taxonomists for standard genome sequencing and annotation.</title>
        <authorList>
            <consortium name="The Broad Institute Genomics Platform"/>
            <consortium name="The Broad Institute Genome Sequencing Center for Infectious Disease"/>
            <person name="Wu L."/>
            <person name="Ma J."/>
        </authorList>
    </citation>
    <scope>NUCLEOTIDE SEQUENCE [LARGE SCALE GENOMIC DNA]</scope>
    <source>
        <strain evidence="10">CGMCC 1.16275</strain>
    </source>
</reference>
<feature type="domain" description="ABC3 transporter permease C-terminal" evidence="7">
    <location>
        <begin position="265"/>
        <end position="380"/>
    </location>
</feature>
<feature type="transmembrane region" description="Helical" evidence="6">
    <location>
        <begin position="314"/>
        <end position="342"/>
    </location>
</feature>
<keyword evidence="2" id="KW-1003">Cell membrane</keyword>
<comment type="caution">
    <text evidence="9">The sequence shown here is derived from an EMBL/GenBank/DDBJ whole genome shotgun (WGS) entry which is preliminary data.</text>
</comment>
<evidence type="ECO:0000256" key="5">
    <source>
        <dbReference type="ARBA" id="ARBA00023136"/>
    </source>
</evidence>
<dbReference type="Pfam" id="PF12704">
    <property type="entry name" value="MacB_PCD"/>
    <property type="match status" value="1"/>
</dbReference>
<evidence type="ECO:0000256" key="1">
    <source>
        <dbReference type="ARBA" id="ARBA00004651"/>
    </source>
</evidence>
<sequence>MDDFYLVRRNLFRRKLRAFLMVVSIFVAFLIFGVLASFERAFNSAEAAAADNRLVVVNRINFTQPLPLAYLDRVRGVEGVRVASHWNWFGGYFQEPRNFIVTFAVEPETYLEIFREDFAFDPAEREAFLRDRGSLAVGEAVARKYGWQVGDRVPLSSTIFTNRTTGTRTWDFTIAAIFRPARDRVDTNLVAFHYDYFNETRSFGRNFIGSVLVETTGPEVNDRVVAAVDGMFANSPFETSTTTEGAFNKQFAAQLGNIALIVTLVVAAAFLTILMIVGNTMVMAIRERTREIGVLKTLGFPSGRIFRMVLGESVLLALLGGIPGLIAAAAACAVLAPMAGAFAPGLRLVPQTAFLGVGLMLLLGLVTGVVPALNALRMSIVTALGRD</sequence>
<dbReference type="PANTHER" id="PTHR43738">
    <property type="entry name" value="ABC TRANSPORTER, MEMBRANE PROTEIN"/>
    <property type="match status" value="1"/>
</dbReference>
<name>A0ABW2KZR6_9PROT</name>